<dbReference type="Proteomes" id="UP000053157">
    <property type="component" value="Unassembled WGS sequence"/>
</dbReference>
<dbReference type="InterPro" id="IPR000700">
    <property type="entry name" value="PAS-assoc_C"/>
</dbReference>
<dbReference type="SMART" id="SM00387">
    <property type="entry name" value="HATPase_c"/>
    <property type="match status" value="1"/>
</dbReference>
<gene>
    <name evidence="9" type="ORF">AUR66_04640</name>
</gene>
<dbReference type="InterPro" id="IPR035965">
    <property type="entry name" value="PAS-like_dom_sf"/>
</dbReference>
<dbReference type="Gene3D" id="3.30.565.10">
    <property type="entry name" value="Histidine kinase-like ATPase, C-terminal domain"/>
    <property type="match status" value="1"/>
</dbReference>
<evidence type="ECO:0000256" key="2">
    <source>
        <dbReference type="ARBA" id="ARBA00012438"/>
    </source>
</evidence>
<dbReference type="PROSITE" id="PS50113">
    <property type="entry name" value="PAC"/>
    <property type="match status" value="1"/>
</dbReference>
<name>A0A0W1R3C9_9EURY</name>
<evidence type="ECO:0000313" key="9">
    <source>
        <dbReference type="EMBL" id="KTG07853.1"/>
    </source>
</evidence>
<dbReference type="NCBIfam" id="TIGR00229">
    <property type="entry name" value="sensory_box"/>
    <property type="match status" value="2"/>
</dbReference>
<dbReference type="Gene3D" id="3.30.450.20">
    <property type="entry name" value="PAS domain"/>
    <property type="match status" value="2"/>
</dbReference>
<organism evidence="9 10">
    <name type="scientific">Haloferax profundi</name>
    <dbReference type="NCBI Taxonomy" id="1544718"/>
    <lineage>
        <taxon>Archaea</taxon>
        <taxon>Methanobacteriati</taxon>
        <taxon>Methanobacteriota</taxon>
        <taxon>Stenosarchaea group</taxon>
        <taxon>Halobacteria</taxon>
        <taxon>Halobacteriales</taxon>
        <taxon>Haloferacaceae</taxon>
        <taxon>Haloferax</taxon>
    </lineage>
</organism>
<evidence type="ECO:0000256" key="4">
    <source>
        <dbReference type="ARBA" id="ARBA00022679"/>
    </source>
</evidence>
<dbReference type="InterPro" id="IPR000014">
    <property type="entry name" value="PAS"/>
</dbReference>
<keyword evidence="10" id="KW-1185">Reference proteome</keyword>
<proteinExistence type="predicted"/>
<evidence type="ECO:0000313" key="10">
    <source>
        <dbReference type="Proteomes" id="UP000053157"/>
    </source>
</evidence>
<dbReference type="InterPro" id="IPR005467">
    <property type="entry name" value="His_kinase_dom"/>
</dbReference>
<feature type="domain" description="PAC" evidence="8">
    <location>
        <begin position="279"/>
        <end position="331"/>
    </location>
</feature>
<keyword evidence="5" id="KW-0418">Kinase</keyword>
<dbReference type="EMBL" id="LOPV01000707">
    <property type="protein sequence ID" value="KTG07853.1"/>
    <property type="molecule type" value="Genomic_DNA"/>
</dbReference>
<dbReference type="InterPro" id="IPR003594">
    <property type="entry name" value="HATPase_dom"/>
</dbReference>
<feature type="domain" description="PAS" evidence="7">
    <location>
        <begin position="204"/>
        <end position="261"/>
    </location>
</feature>
<evidence type="ECO:0000256" key="5">
    <source>
        <dbReference type="ARBA" id="ARBA00022777"/>
    </source>
</evidence>
<dbReference type="PANTHER" id="PTHR43304">
    <property type="entry name" value="PHYTOCHROME-LIKE PROTEIN CPH1"/>
    <property type="match status" value="1"/>
</dbReference>
<dbReference type="InterPro" id="IPR004358">
    <property type="entry name" value="Sig_transdc_His_kin-like_C"/>
</dbReference>
<keyword evidence="4" id="KW-0808">Transferase</keyword>
<dbReference type="InterPro" id="IPR052162">
    <property type="entry name" value="Sensor_kinase/Photoreceptor"/>
</dbReference>
<comment type="catalytic activity">
    <reaction evidence="1">
        <text>ATP + protein L-histidine = ADP + protein N-phospho-L-histidine.</text>
        <dbReference type="EC" id="2.7.13.3"/>
    </reaction>
</comment>
<dbReference type="InterPro" id="IPR036890">
    <property type="entry name" value="HATPase_C_sf"/>
</dbReference>
<dbReference type="GO" id="GO:0004673">
    <property type="term" value="F:protein histidine kinase activity"/>
    <property type="evidence" value="ECO:0007669"/>
    <property type="project" value="UniProtKB-EC"/>
</dbReference>
<accession>A0A0W1R3C9</accession>
<dbReference type="PROSITE" id="PS50109">
    <property type="entry name" value="HIS_KIN"/>
    <property type="match status" value="1"/>
</dbReference>
<dbReference type="SUPFAM" id="SSF55781">
    <property type="entry name" value="GAF domain-like"/>
    <property type="match status" value="1"/>
</dbReference>
<evidence type="ECO:0000256" key="3">
    <source>
        <dbReference type="ARBA" id="ARBA00022553"/>
    </source>
</evidence>
<dbReference type="PANTHER" id="PTHR43304:SF1">
    <property type="entry name" value="PAC DOMAIN-CONTAINING PROTEIN"/>
    <property type="match status" value="1"/>
</dbReference>
<evidence type="ECO:0000259" key="7">
    <source>
        <dbReference type="PROSITE" id="PS50112"/>
    </source>
</evidence>
<evidence type="ECO:0000259" key="6">
    <source>
        <dbReference type="PROSITE" id="PS50109"/>
    </source>
</evidence>
<dbReference type="InterPro" id="IPR013656">
    <property type="entry name" value="PAS_4"/>
</dbReference>
<comment type="caution">
    <text evidence="9">The sequence shown here is derived from an EMBL/GenBank/DDBJ whole genome shotgun (WGS) entry which is preliminary data.</text>
</comment>
<evidence type="ECO:0000259" key="8">
    <source>
        <dbReference type="PROSITE" id="PS50113"/>
    </source>
</evidence>
<dbReference type="Pfam" id="PF08448">
    <property type="entry name" value="PAS_4"/>
    <property type="match status" value="1"/>
</dbReference>
<dbReference type="Gene3D" id="3.30.450.40">
    <property type="match status" value="1"/>
</dbReference>
<dbReference type="Pfam" id="PF13185">
    <property type="entry name" value="GAF_2"/>
    <property type="match status" value="1"/>
</dbReference>
<dbReference type="AlphaFoldDB" id="A0A0W1R3C9"/>
<dbReference type="RefSeq" id="WP_058573800.1">
    <property type="nucleotide sequence ID" value="NZ_LOPV01000707.1"/>
</dbReference>
<dbReference type="PRINTS" id="PR00344">
    <property type="entry name" value="BCTRLSENSOR"/>
</dbReference>
<dbReference type="OrthoDB" id="3369at2157"/>
<dbReference type="InterPro" id="IPR003018">
    <property type="entry name" value="GAF"/>
</dbReference>
<dbReference type="SMART" id="SM00091">
    <property type="entry name" value="PAS"/>
    <property type="match status" value="2"/>
</dbReference>
<dbReference type="SUPFAM" id="SSF55785">
    <property type="entry name" value="PYP-like sensor domain (PAS domain)"/>
    <property type="match status" value="2"/>
</dbReference>
<dbReference type="InterPro" id="IPR029016">
    <property type="entry name" value="GAF-like_dom_sf"/>
</dbReference>
<dbReference type="PROSITE" id="PS50112">
    <property type="entry name" value="PAS"/>
    <property type="match status" value="1"/>
</dbReference>
<dbReference type="Pfam" id="PF13426">
    <property type="entry name" value="PAS_9"/>
    <property type="match status" value="1"/>
</dbReference>
<dbReference type="SUPFAM" id="SSF55874">
    <property type="entry name" value="ATPase domain of HSP90 chaperone/DNA topoisomerase II/histidine kinase"/>
    <property type="match status" value="1"/>
</dbReference>
<feature type="domain" description="Histidine kinase" evidence="6">
    <location>
        <begin position="466"/>
        <end position="672"/>
    </location>
</feature>
<dbReference type="CDD" id="cd00130">
    <property type="entry name" value="PAS"/>
    <property type="match status" value="1"/>
</dbReference>
<reference evidence="9 10" key="1">
    <citation type="submission" date="2015-12" db="EMBL/GenBank/DDBJ databases">
        <title>Haloferax profundi sp. nov. isolated from the Discovery deep brine-seawater interface in the Red Sea.</title>
        <authorList>
            <person name="Zhang G."/>
            <person name="Stingl U."/>
            <person name="Rashid M."/>
        </authorList>
    </citation>
    <scope>NUCLEOTIDE SEQUENCE [LARGE SCALE GENOMIC DNA]</scope>
    <source>
        <strain evidence="9 10">SB29</strain>
    </source>
</reference>
<evidence type="ECO:0000256" key="1">
    <source>
        <dbReference type="ARBA" id="ARBA00000085"/>
    </source>
</evidence>
<keyword evidence="3" id="KW-0597">Phosphoprotein</keyword>
<protein>
    <recommendedName>
        <fullName evidence="2">histidine kinase</fullName>
        <ecNumber evidence="2">2.7.13.3</ecNumber>
    </recommendedName>
</protein>
<sequence>MTGDAHGPSGETSSTARDLEERLDILATFNEVIADVSETIAGASEREDIEQHVCDRLVQTETLRFVWVGTVDEESGRVAPNAWAGEGDGYLDEIDVSVSASHPGGNGPIGRAIRSQSVQTTHSIADESDFGPYRDTALERTFRSAASVPLRYDDEEYGVLTMYADHEGAFTDELAEPIWNLGHVVAHGIDSHARRERERELERREAAFSRIVADIEEYAIFRLDADGHVASWNRGAEAIKGYTTDEILGKHVRTFYTDEDRTAGVPSRLLDAARRDGRVEDEGWRVRADGSTFWASVVITALTDDDGEIRGFAKVTRDMTERKERERQLNAVFNSTFQYMGLLDPDGTVLRVNDAALAFADADRESVVGRPAWETLWWRGDGDRIAALKDAISRAADGEFVRYEVDIGGGPERPESTIDFSLTPVFGDDGEEVVLVVPEGHDITDRKERERDLRRERERLEFVNRIIRHNLLNGLNVVGARSDIVGDFVEPEGESHLRTIRNRVDEMTDLVRTMRTFMKVIVERESHEFEPRSLDDAIEHVVAELEAEAAEVDVTVDYTIGTTVLADELLDEVVEHLLKNAVQHNDKVVPEVHVDVADDDGFVELRVSDNGPGISDEEKRRIVDQRIEDLSDPGNGFGLFLVREIVESYGGDVRIEDNHPAGSTFVVTFPGA</sequence>
<dbReference type="EC" id="2.7.13.3" evidence="2"/>
<dbReference type="Pfam" id="PF02518">
    <property type="entry name" value="HATPase_c"/>
    <property type="match status" value="1"/>
</dbReference>